<dbReference type="Proteomes" id="UP000287033">
    <property type="component" value="Unassembled WGS sequence"/>
</dbReference>
<comment type="caution">
    <text evidence="3">The sequence shown here is derived from an EMBL/GenBank/DDBJ whole genome shotgun (WGS) entry which is preliminary data.</text>
</comment>
<gene>
    <name evidence="3" type="ORF">chiPu_0012460</name>
</gene>
<name>A0A401SU97_CHIPU</name>
<dbReference type="Pfam" id="PF09747">
    <property type="entry name" value="CCD97-like_C"/>
    <property type="match status" value="1"/>
</dbReference>
<feature type="compositionally biased region" description="Basic and acidic residues" evidence="1">
    <location>
        <begin position="1"/>
        <end position="11"/>
    </location>
</feature>
<accession>A0A401SU97</accession>
<dbReference type="PANTHER" id="PTHR31840:SF1">
    <property type="entry name" value="COILED-COIL DOMAIN-CONTAINING PROTEIN 97"/>
    <property type="match status" value="1"/>
</dbReference>
<sequence>MDREDFSKRMEGSQTQDLLQDVPKVSDPSADIVTQEASAQVEGMPIISTDGHVSPSEVEEQIKSSVPTSPREIDDAARLMNKLHDEQQEDAMNASLNSMFHTIASSKAQIKSQQKDEPDLMYDQKLDIIKDLFWCKPVVFLERFHKIIKEEHLVCFNHLAENYEVTFYSNEIRKSSMKKTARTNVRNKRYAALQQLIKDGEYFSDEQMRTRDPLLYQQYIRQYMTEEELLAENSKNLSNAMCLSDLLMSTYQEKIVQERLQWQQEREDACVEEEEDDEEEDDDTESKAADWIPSDDERSMLREEFVSRMYQRFLDGEDSDFDYSAVDDNPDFDNLDIINRDEEERYFDEEEPVEVEDIEMDKD</sequence>
<organism evidence="3 4">
    <name type="scientific">Chiloscyllium punctatum</name>
    <name type="common">Brownbanded bambooshark</name>
    <name type="synonym">Hemiscyllium punctatum</name>
    <dbReference type="NCBI Taxonomy" id="137246"/>
    <lineage>
        <taxon>Eukaryota</taxon>
        <taxon>Metazoa</taxon>
        <taxon>Chordata</taxon>
        <taxon>Craniata</taxon>
        <taxon>Vertebrata</taxon>
        <taxon>Chondrichthyes</taxon>
        <taxon>Elasmobranchii</taxon>
        <taxon>Galeomorphii</taxon>
        <taxon>Galeoidea</taxon>
        <taxon>Orectolobiformes</taxon>
        <taxon>Hemiscylliidae</taxon>
        <taxon>Chiloscyllium</taxon>
    </lineage>
</organism>
<dbReference type="InterPro" id="IPR018613">
    <property type="entry name" value="Ccdc97-like"/>
</dbReference>
<dbReference type="STRING" id="137246.A0A401SU97"/>
<protein>
    <recommendedName>
        <fullName evidence="2">CCD97-like C-terminal domain-containing protein</fullName>
    </recommendedName>
</protein>
<dbReference type="InterPro" id="IPR040233">
    <property type="entry name" value="CCD97-like_C"/>
</dbReference>
<reference evidence="3 4" key="1">
    <citation type="journal article" date="2018" name="Nat. Ecol. Evol.">
        <title>Shark genomes provide insights into elasmobranch evolution and the origin of vertebrates.</title>
        <authorList>
            <person name="Hara Y"/>
            <person name="Yamaguchi K"/>
            <person name="Onimaru K"/>
            <person name="Kadota M"/>
            <person name="Koyanagi M"/>
            <person name="Keeley SD"/>
            <person name="Tatsumi K"/>
            <person name="Tanaka K"/>
            <person name="Motone F"/>
            <person name="Kageyama Y"/>
            <person name="Nozu R"/>
            <person name="Adachi N"/>
            <person name="Nishimura O"/>
            <person name="Nakagawa R"/>
            <person name="Tanegashima C"/>
            <person name="Kiyatake I"/>
            <person name="Matsumoto R"/>
            <person name="Murakumo K"/>
            <person name="Nishida K"/>
            <person name="Terakita A"/>
            <person name="Kuratani S"/>
            <person name="Sato K"/>
            <person name="Hyodo S Kuraku.S."/>
        </authorList>
    </citation>
    <scope>NUCLEOTIDE SEQUENCE [LARGE SCALE GENOMIC DNA]</scope>
</reference>
<evidence type="ECO:0000256" key="1">
    <source>
        <dbReference type="SAM" id="MobiDB-lite"/>
    </source>
</evidence>
<dbReference type="OMA" id="LDVYMRH"/>
<evidence type="ECO:0000313" key="3">
    <source>
        <dbReference type="EMBL" id="GCC33987.1"/>
    </source>
</evidence>
<evidence type="ECO:0000313" key="4">
    <source>
        <dbReference type="Proteomes" id="UP000287033"/>
    </source>
</evidence>
<feature type="region of interest" description="Disordered" evidence="1">
    <location>
        <begin position="266"/>
        <end position="296"/>
    </location>
</feature>
<feature type="compositionally biased region" description="Acidic residues" evidence="1">
    <location>
        <begin position="270"/>
        <end position="284"/>
    </location>
</feature>
<dbReference type="PANTHER" id="PTHR31840">
    <property type="entry name" value="COILED-COIL DOMAIN-CONTAINING PROTEIN 97"/>
    <property type="match status" value="1"/>
</dbReference>
<dbReference type="EMBL" id="BEZZ01000558">
    <property type="protein sequence ID" value="GCC33987.1"/>
    <property type="molecule type" value="Genomic_DNA"/>
</dbReference>
<dbReference type="OrthoDB" id="333176at2759"/>
<evidence type="ECO:0000259" key="2">
    <source>
        <dbReference type="Pfam" id="PF09747"/>
    </source>
</evidence>
<feature type="region of interest" description="Disordered" evidence="1">
    <location>
        <begin position="1"/>
        <end position="29"/>
    </location>
</feature>
<proteinExistence type="predicted"/>
<dbReference type="AlphaFoldDB" id="A0A401SU97"/>
<keyword evidence="4" id="KW-1185">Reference proteome</keyword>
<feature type="domain" description="CCD97-like C-terminal" evidence="2">
    <location>
        <begin position="187"/>
        <end position="350"/>
    </location>
</feature>